<dbReference type="Gene3D" id="3.40.630.30">
    <property type="match status" value="1"/>
</dbReference>
<dbReference type="Proteomes" id="UP000694501">
    <property type="component" value="Unassembled WGS sequence"/>
</dbReference>
<name>A0A949N574_9ACTN</name>
<keyword evidence="5" id="KW-1185">Reference proteome</keyword>
<proteinExistence type="predicted"/>
<reference evidence="4" key="1">
    <citation type="submission" date="2021-06" db="EMBL/GenBank/DDBJ databases">
        <title>Sequencing of actinobacteria type strains.</title>
        <authorList>
            <person name="Nguyen G.-S."/>
            <person name="Wentzel A."/>
        </authorList>
    </citation>
    <scope>NUCLEOTIDE SEQUENCE</scope>
    <source>
        <strain evidence="4">P38-E01</strain>
    </source>
</reference>
<dbReference type="InterPro" id="IPR050832">
    <property type="entry name" value="Bact_Acetyltransf"/>
</dbReference>
<dbReference type="PANTHER" id="PTHR43877:SF1">
    <property type="entry name" value="ACETYLTRANSFERASE"/>
    <property type="match status" value="1"/>
</dbReference>
<dbReference type="CDD" id="cd04301">
    <property type="entry name" value="NAT_SF"/>
    <property type="match status" value="1"/>
</dbReference>
<dbReference type="SUPFAM" id="SSF55729">
    <property type="entry name" value="Acyl-CoA N-acyltransferases (Nat)"/>
    <property type="match status" value="1"/>
</dbReference>
<evidence type="ECO:0000259" key="3">
    <source>
        <dbReference type="PROSITE" id="PS51186"/>
    </source>
</evidence>
<dbReference type="PANTHER" id="PTHR43877">
    <property type="entry name" value="AMINOALKYLPHOSPHONATE N-ACETYLTRANSFERASE-RELATED-RELATED"/>
    <property type="match status" value="1"/>
</dbReference>
<gene>
    <name evidence="4" type="ORF">JGS22_008630</name>
</gene>
<keyword evidence="1" id="KW-0808">Transferase</keyword>
<dbReference type="InterPro" id="IPR000182">
    <property type="entry name" value="GNAT_dom"/>
</dbReference>
<dbReference type="PROSITE" id="PS51186">
    <property type="entry name" value="GNAT"/>
    <property type="match status" value="1"/>
</dbReference>
<dbReference type="AlphaFoldDB" id="A0A949N574"/>
<dbReference type="RefSeq" id="WP_211040806.1">
    <property type="nucleotide sequence ID" value="NZ_JAELVF020000001.1"/>
</dbReference>
<dbReference type="EMBL" id="JAELVF020000001">
    <property type="protein sequence ID" value="MBU7597682.1"/>
    <property type="molecule type" value="Genomic_DNA"/>
</dbReference>
<evidence type="ECO:0000256" key="2">
    <source>
        <dbReference type="ARBA" id="ARBA00023315"/>
    </source>
</evidence>
<evidence type="ECO:0000313" key="5">
    <source>
        <dbReference type="Proteomes" id="UP000694501"/>
    </source>
</evidence>
<accession>A0A949N574</accession>
<protein>
    <submittedName>
        <fullName evidence="4">GNAT family N-acetyltransferase</fullName>
    </submittedName>
</protein>
<evidence type="ECO:0000256" key="1">
    <source>
        <dbReference type="ARBA" id="ARBA00022679"/>
    </source>
</evidence>
<dbReference type="InterPro" id="IPR016181">
    <property type="entry name" value="Acyl_CoA_acyltransferase"/>
</dbReference>
<feature type="domain" description="N-acetyltransferase" evidence="3">
    <location>
        <begin position="12"/>
        <end position="178"/>
    </location>
</feature>
<keyword evidence="2" id="KW-0012">Acyltransferase</keyword>
<evidence type="ECO:0000313" key="4">
    <source>
        <dbReference type="EMBL" id="MBU7597682.1"/>
    </source>
</evidence>
<dbReference type="GO" id="GO:0016747">
    <property type="term" value="F:acyltransferase activity, transferring groups other than amino-acyl groups"/>
    <property type="evidence" value="ECO:0007669"/>
    <property type="project" value="InterPro"/>
</dbReference>
<dbReference type="Pfam" id="PF00583">
    <property type="entry name" value="Acetyltransf_1"/>
    <property type="match status" value="1"/>
</dbReference>
<comment type="caution">
    <text evidence="4">The sequence shown here is derived from an EMBL/GenBank/DDBJ whole genome shotgun (WGS) entry which is preliminary data.</text>
</comment>
<organism evidence="4 5">
    <name type="scientific">Streptomyces tardus</name>
    <dbReference type="NCBI Taxonomy" id="2780544"/>
    <lineage>
        <taxon>Bacteria</taxon>
        <taxon>Bacillati</taxon>
        <taxon>Actinomycetota</taxon>
        <taxon>Actinomycetes</taxon>
        <taxon>Kitasatosporales</taxon>
        <taxon>Streptomycetaceae</taxon>
        <taxon>Streptomyces</taxon>
    </lineage>
</organism>
<sequence length="179" mass="20032">MDSGEAATDDPFVYRPADAADAGTLVRLRDDAARWMIANGIEQWQPGEKGEKHFLRRIEDGEVWLASLRGEGTVVGAWELWWSDPTAWGERPDDAAYVHRLMVDRAAAPRGAGRLLLAAAERRIAELGLAHSRLDCVRSNPRLRAYYESAGYVHVGEGVQRDREGNPYPVTLLEKRLTH</sequence>